<protein>
    <submittedName>
        <fullName evidence="2">Uncharacterized protein</fullName>
    </submittedName>
</protein>
<dbReference type="EMBL" id="MHHS01000004">
    <property type="protein sequence ID" value="OGY37807.1"/>
    <property type="molecule type" value="Genomic_DNA"/>
</dbReference>
<keyword evidence="1" id="KW-0472">Membrane</keyword>
<evidence type="ECO:0000256" key="1">
    <source>
        <dbReference type="SAM" id="Phobius"/>
    </source>
</evidence>
<evidence type="ECO:0000313" key="2">
    <source>
        <dbReference type="EMBL" id="OGY37807.1"/>
    </source>
</evidence>
<organism evidence="2 3">
    <name type="scientific">Candidatus Andersenbacteria bacterium RIFCSPHIGHO2_12_FULL_45_11b</name>
    <dbReference type="NCBI Taxonomy" id="1797282"/>
    <lineage>
        <taxon>Bacteria</taxon>
        <taxon>Candidatus Anderseniibacteriota</taxon>
    </lineage>
</organism>
<reference evidence="2 3" key="1">
    <citation type="journal article" date="2016" name="Nat. Commun.">
        <title>Thousands of microbial genomes shed light on interconnected biogeochemical processes in an aquifer system.</title>
        <authorList>
            <person name="Anantharaman K."/>
            <person name="Brown C.T."/>
            <person name="Hug L.A."/>
            <person name="Sharon I."/>
            <person name="Castelle C.J."/>
            <person name="Probst A.J."/>
            <person name="Thomas B.C."/>
            <person name="Singh A."/>
            <person name="Wilkins M.J."/>
            <person name="Karaoz U."/>
            <person name="Brodie E.L."/>
            <person name="Williams K.H."/>
            <person name="Hubbard S.S."/>
            <person name="Banfield J.F."/>
        </authorList>
    </citation>
    <scope>NUCLEOTIDE SEQUENCE [LARGE SCALE GENOMIC DNA]</scope>
</reference>
<comment type="caution">
    <text evidence="2">The sequence shown here is derived from an EMBL/GenBank/DDBJ whole genome shotgun (WGS) entry which is preliminary data.</text>
</comment>
<dbReference type="Proteomes" id="UP000177941">
    <property type="component" value="Unassembled WGS sequence"/>
</dbReference>
<sequence length="102" mass="11552">MNIPYFISQLLKLLALGAIIYIAYLVPNPWVAAISVFIIGTLIASEAFILMIARSFFKQPTDENIVKLFIPLLFRDKAQADKILADYAREKELRYGQGNSKD</sequence>
<keyword evidence="1" id="KW-0812">Transmembrane</keyword>
<dbReference type="AlphaFoldDB" id="A0A1G1XET1"/>
<proteinExistence type="predicted"/>
<keyword evidence="1" id="KW-1133">Transmembrane helix</keyword>
<evidence type="ECO:0000313" key="3">
    <source>
        <dbReference type="Proteomes" id="UP000177941"/>
    </source>
</evidence>
<feature type="transmembrane region" description="Helical" evidence="1">
    <location>
        <begin position="5"/>
        <end position="24"/>
    </location>
</feature>
<name>A0A1G1XET1_9BACT</name>
<gene>
    <name evidence="2" type="ORF">A3E36_02330</name>
</gene>
<feature type="transmembrane region" description="Helical" evidence="1">
    <location>
        <begin position="30"/>
        <end position="53"/>
    </location>
</feature>
<accession>A0A1G1XET1</accession>